<proteinExistence type="predicted"/>
<protein>
    <submittedName>
        <fullName evidence="1">ParG</fullName>
    </submittedName>
</protein>
<dbReference type="SUPFAM" id="SSF47598">
    <property type="entry name" value="Ribbon-helix-helix"/>
    <property type="match status" value="1"/>
</dbReference>
<name>A0A8S5R4Z5_9CAUD</name>
<dbReference type="EMBL" id="BK015819">
    <property type="protein sequence ID" value="DAE26511.1"/>
    <property type="molecule type" value="Genomic_DNA"/>
</dbReference>
<evidence type="ECO:0000313" key="1">
    <source>
        <dbReference type="EMBL" id="DAE26511.1"/>
    </source>
</evidence>
<organism evidence="1">
    <name type="scientific">Siphoviridae sp. ctpV36</name>
    <dbReference type="NCBI Taxonomy" id="2827279"/>
    <lineage>
        <taxon>Viruses</taxon>
        <taxon>Duplodnaviria</taxon>
        <taxon>Heunggongvirae</taxon>
        <taxon>Uroviricota</taxon>
        <taxon>Caudoviricetes</taxon>
    </lineage>
</organism>
<accession>A0A8S5R4Z5</accession>
<dbReference type="InterPro" id="IPR013321">
    <property type="entry name" value="Arc_rbn_hlx_hlx"/>
</dbReference>
<dbReference type="InterPro" id="IPR010985">
    <property type="entry name" value="Ribbon_hlx_hlx"/>
</dbReference>
<dbReference type="GO" id="GO:0006355">
    <property type="term" value="P:regulation of DNA-templated transcription"/>
    <property type="evidence" value="ECO:0007669"/>
    <property type="project" value="InterPro"/>
</dbReference>
<sequence>MSNFDQKKYIADYVKENYDRMTVRLPKGQLSILKERAAQKGMSINGYITHLINKDANDESKN</sequence>
<dbReference type="Gene3D" id="1.10.1220.10">
    <property type="entry name" value="Met repressor-like"/>
    <property type="match status" value="1"/>
</dbReference>
<reference evidence="1" key="1">
    <citation type="journal article" date="2021" name="Proc. Natl. Acad. Sci. U.S.A.">
        <title>A Catalog of Tens of Thousands of Viruses from Human Metagenomes Reveals Hidden Associations with Chronic Diseases.</title>
        <authorList>
            <person name="Tisza M.J."/>
            <person name="Buck C.B."/>
        </authorList>
    </citation>
    <scope>NUCLEOTIDE SEQUENCE</scope>
    <source>
        <strain evidence="1">CtpV36</strain>
    </source>
</reference>